<reference evidence="2" key="1">
    <citation type="submission" date="2022-11" db="UniProtKB">
        <authorList>
            <consortium name="WormBaseParasite"/>
        </authorList>
    </citation>
    <scope>IDENTIFICATION</scope>
</reference>
<sequence length="120" mass="13252">MLLSESLKEEGMCNHSKIPASKILRISDPSPKKAARPPDLRAPLHDCSKSVVVVVNGYQGCRAPVEKKYPFLQRNGDGMTEKAIEDDNRLAKHSAQLLRLSGKKTNQLSLVSNKMILSLN</sequence>
<dbReference type="WBParaSite" id="nRc.2.0.1.t17628-RA">
    <property type="protein sequence ID" value="nRc.2.0.1.t17628-RA"/>
    <property type="gene ID" value="nRc.2.0.1.g17628"/>
</dbReference>
<dbReference type="AlphaFoldDB" id="A0A915IU95"/>
<protein>
    <submittedName>
        <fullName evidence="2">Uncharacterized protein</fullName>
    </submittedName>
</protein>
<dbReference type="Proteomes" id="UP000887565">
    <property type="component" value="Unplaced"/>
</dbReference>
<evidence type="ECO:0000313" key="2">
    <source>
        <dbReference type="WBParaSite" id="nRc.2.0.1.t17628-RA"/>
    </source>
</evidence>
<evidence type="ECO:0000313" key="1">
    <source>
        <dbReference type="Proteomes" id="UP000887565"/>
    </source>
</evidence>
<proteinExistence type="predicted"/>
<organism evidence="1 2">
    <name type="scientific">Romanomermis culicivorax</name>
    <name type="common">Nematode worm</name>
    <dbReference type="NCBI Taxonomy" id="13658"/>
    <lineage>
        <taxon>Eukaryota</taxon>
        <taxon>Metazoa</taxon>
        <taxon>Ecdysozoa</taxon>
        <taxon>Nematoda</taxon>
        <taxon>Enoplea</taxon>
        <taxon>Dorylaimia</taxon>
        <taxon>Mermithida</taxon>
        <taxon>Mermithoidea</taxon>
        <taxon>Mermithidae</taxon>
        <taxon>Romanomermis</taxon>
    </lineage>
</organism>
<accession>A0A915IU95</accession>
<name>A0A915IU95_ROMCU</name>
<keyword evidence="1" id="KW-1185">Reference proteome</keyword>